<feature type="compositionally biased region" description="Low complexity" evidence="1">
    <location>
        <begin position="696"/>
        <end position="707"/>
    </location>
</feature>
<sequence>MDTHIIFDLDHHDHDPQRDILASFFSSTPNSMQQDHLQQQTPMSMSFQPSSGLTSSSQNNNTPLSPTSNLQSHLNMSMLNNMMQIQSVGENLVGMAGQASQGAGSSNVQYSAQAMFEQQFKLAQLQQLQQLQNQIFQQQIALISGQNSFLSTSPNRPDILSNALSMPSSSSSQGSSNTSQGSGVPSFAGLPTPGPSSELRPRDGTMEFVSPMILNTNAFLDSPISPQSSNSNDHPFSHSHQQSGAQNQPQHYNTAPPQMAFQIQTTLGSHPTSPAFDGDDQPPSSTLSSISVMPTGELNLSPIASPWFGAANSRRQSIPQSSADSGIHRSTSFSHRNSLSSSARAKRPAGSDVAEHSSTNIDTRSNTFETSEPLRKKHISSSPSTMRGYDQPQPQQHSQPNQLTLLPQPPNSPMTSPTSPFINGPNATNSIPGSMSSSAGTSGSSGGASQRRTYRDRVSKSVNSTPSLRGQRSRVGSANHPQGNIPNAGNPQPGPAGSMSMTLSPHVFGTSSNRSSKPATPSASATESGTGMPMAGFDTPSPVDLDLSMPPPAPPEHFGANSNSTSTSSGSGSGSGLGSSPKFGPTLNEMNFGSIPGEQLLPATPASIMNLGRANTNTLGSTKAQPGYAQAIQIPHQQPIDVSNQSSSSNRDKNVEKARSTKAGAPGDKEKETAGNGRGNQAGNMATIAASRPRRATAGGSSSTNSGLKAILPAGPSDSSAYRNNTSTLSHIEQQNQQQPRKTSHKAAEQKRRDSLKNTFDDLRTLLPPIPLPSEMDESGAGIIPGVPGAWPPRSSSGLPGSLPPRGPPKTGSEGPNKGVSKLQLLICGNEYIRVLRSRVERRDEEIGRLRNEVGNLRALLKDLKLGEGRSDDDAEMVDADFGFDLDLDLERDVDAVELQTHDGGGGGIIGGGGMGTGATSVGAGVGVLESVGEQPDEEDDND</sequence>
<evidence type="ECO:0000313" key="4">
    <source>
        <dbReference type="Proteomes" id="UP000559027"/>
    </source>
</evidence>
<proteinExistence type="predicted"/>
<dbReference type="OrthoDB" id="5344169at2759"/>
<evidence type="ECO:0000313" key="3">
    <source>
        <dbReference type="EMBL" id="KAF5356839.1"/>
    </source>
</evidence>
<dbReference type="InterPro" id="IPR036638">
    <property type="entry name" value="HLH_DNA-bd_sf"/>
</dbReference>
<feature type="compositionally biased region" description="Low complexity" evidence="1">
    <location>
        <begin position="515"/>
        <end position="531"/>
    </location>
</feature>
<organism evidence="3 4">
    <name type="scientific">Leucocoprinus leucothites</name>
    <dbReference type="NCBI Taxonomy" id="201217"/>
    <lineage>
        <taxon>Eukaryota</taxon>
        <taxon>Fungi</taxon>
        <taxon>Dikarya</taxon>
        <taxon>Basidiomycota</taxon>
        <taxon>Agaricomycotina</taxon>
        <taxon>Agaricomycetes</taxon>
        <taxon>Agaricomycetidae</taxon>
        <taxon>Agaricales</taxon>
        <taxon>Agaricineae</taxon>
        <taxon>Agaricaceae</taxon>
        <taxon>Leucocoprinus</taxon>
    </lineage>
</organism>
<dbReference type="Pfam" id="PF00010">
    <property type="entry name" value="HLH"/>
    <property type="match status" value="1"/>
</dbReference>
<protein>
    <recommendedName>
        <fullName evidence="2">BHLH domain-containing protein</fullName>
    </recommendedName>
</protein>
<feature type="region of interest" description="Disordered" evidence="1">
    <location>
        <begin position="314"/>
        <end position="598"/>
    </location>
</feature>
<feature type="region of interest" description="Disordered" evidence="1">
    <location>
        <begin position="219"/>
        <end position="254"/>
    </location>
</feature>
<evidence type="ECO:0000259" key="2">
    <source>
        <dbReference type="PROSITE" id="PS50888"/>
    </source>
</evidence>
<dbReference type="Proteomes" id="UP000559027">
    <property type="component" value="Unassembled WGS sequence"/>
</dbReference>
<name>A0A8H5G1W5_9AGAR</name>
<feature type="region of interest" description="Disordered" evidence="1">
    <location>
        <begin position="151"/>
        <end position="203"/>
    </location>
</feature>
<dbReference type="EMBL" id="JAACJO010000006">
    <property type="protein sequence ID" value="KAF5356839.1"/>
    <property type="molecule type" value="Genomic_DNA"/>
</dbReference>
<feature type="compositionally biased region" description="Low complexity" evidence="1">
    <location>
        <begin position="481"/>
        <end position="497"/>
    </location>
</feature>
<feature type="compositionally biased region" description="Polar residues" evidence="1">
    <location>
        <begin position="717"/>
        <end position="741"/>
    </location>
</feature>
<feature type="compositionally biased region" description="Basic and acidic residues" evidence="1">
    <location>
        <begin position="650"/>
        <end position="659"/>
    </location>
</feature>
<feature type="compositionally biased region" description="Low complexity" evidence="1">
    <location>
        <begin position="391"/>
        <end position="406"/>
    </location>
</feature>
<dbReference type="GO" id="GO:0046983">
    <property type="term" value="F:protein dimerization activity"/>
    <property type="evidence" value="ECO:0007669"/>
    <property type="project" value="InterPro"/>
</dbReference>
<feature type="compositionally biased region" description="Polar residues" evidence="1">
    <location>
        <begin position="499"/>
        <end position="514"/>
    </location>
</feature>
<feature type="compositionally biased region" description="Polar residues" evidence="1">
    <location>
        <begin position="28"/>
        <end position="67"/>
    </location>
</feature>
<reference evidence="3 4" key="1">
    <citation type="journal article" date="2020" name="ISME J.">
        <title>Uncovering the hidden diversity of litter-decomposition mechanisms in mushroom-forming fungi.</title>
        <authorList>
            <person name="Floudas D."/>
            <person name="Bentzer J."/>
            <person name="Ahren D."/>
            <person name="Johansson T."/>
            <person name="Persson P."/>
            <person name="Tunlid A."/>
        </authorList>
    </citation>
    <scope>NUCLEOTIDE SEQUENCE [LARGE SCALE GENOMIC DNA]</scope>
    <source>
        <strain evidence="3 4">CBS 146.42</strain>
    </source>
</reference>
<keyword evidence="4" id="KW-1185">Reference proteome</keyword>
<dbReference type="SMART" id="SM00353">
    <property type="entry name" value="HLH"/>
    <property type="match status" value="1"/>
</dbReference>
<feature type="compositionally biased region" description="Low complexity" evidence="1">
    <location>
        <begin position="561"/>
        <end position="570"/>
    </location>
</feature>
<feature type="compositionally biased region" description="Polar residues" evidence="1">
    <location>
        <begin position="460"/>
        <end position="480"/>
    </location>
</feature>
<feature type="compositionally biased region" description="Low complexity" evidence="1">
    <location>
        <begin position="792"/>
        <end position="801"/>
    </location>
</feature>
<dbReference type="AlphaFoldDB" id="A0A8H5G1W5"/>
<feature type="compositionally biased region" description="Low complexity" evidence="1">
    <location>
        <begin position="160"/>
        <end position="182"/>
    </location>
</feature>
<feature type="compositionally biased region" description="Low complexity" evidence="1">
    <location>
        <begin position="433"/>
        <end position="442"/>
    </location>
</feature>
<feature type="compositionally biased region" description="Basic and acidic residues" evidence="1">
    <location>
        <begin position="746"/>
        <end position="764"/>
    </location>
</feature>
<dbReference type="SUPFAM" id="SSF47459">
    <property type="entry name" value="HLH, helix-loop-helix DNA-binding domain"/>
    <property type="match status" value="1"/>
</dbReference>
<evidence type="ECO:0000256" key="1">
    <source>
        <dbReference type="SAM" id="MobiDB-lite"/>
    </source>
</evidence>
<feature type="compositionally biased region" description="Polar residues" evidence="1">
    <location>
        <begin position="314"/>
        <end position="343"/>
    </location>
</feature>
<comment type="caution">
    <text evidence="3">The sequence shown here is derived from an EMBL/GenBank/DDBJ whole genome shotgun (WGS) entry which is preliminary data.</text>
</comment>
<dbReference type="PROSITE" id="PS50888">
    <property type="entry name" value="BHLH"/>
    <property type="match status" value="1"/>
</dbReference>
<dbReference type="Gene3D" id="4.10.280.10">
    <property type="entry name" value="Helix-loop-helix DNA-binding domain"/>
    <property type="match status" value="1"/>
</dbReference>
<gene>
    <name evidence="3" type="ORF">D9756_006461</name>
</gene>
<feature type="region of interest" description="Disordered" evidence="1">
    <location>
        <begin position="267"/>
        <end position="292"/>
    </location>
</feature>
<accession>A0A8H5G1W5</accession>
<feature type="compositionally biased region" description="Polar residues" evidence="1">
    <location>
        <begin position="356"/>
        <end position="370"/>
    </location>
</feature>
<feature type="compositionally biased region" description="Polar residues" evidence="1">
    <location>
        <begin position="282"/>
        <end position="292"/>
    </location>
</feature>
<dbReference type="InterPro" id="IPR011598">
    <property type="entry name" value="bHLH_dom"/>
</dbReference>
<feature type="region of interest" description="Disordered" evidence="1">
    <location>
        <begin position="28"/>
        <end position="71"/>
    </location>
</feature>
<feature type="region of interest" description="Disordered" evidence="1">
    <location>
        <begin position="921"/>
        <end position="943"/>
    </location>
</feature>
<feature type="domain" description="BHLH" evidence="2">
    <location>
        <begin position="740"/>
        <end position="836"/>
    </location>
</feature>
<feature type="region of interest" description="Disordered" evidence="1">
    <location>
        <begin position="639"/>
        <end position="819"/>
    </location>
</feature>